<dbReference type="EMBL" id="VXIV02001521">
    <property type="protein sequence ID" value="KAF6032266.1"/>
    <property type="molecule type" value="Genomic_DNA"/>
</dbReference>
<evidence type="ECO:0000313" key="2">
    <source>
        <dbReference type="Proteomes" id="UP000593567"/>
    </source>
</evidence>
<comment type="caution">
    <text evidence="1">The sequence shown here is derived from an EMBL/GenBank/DDBJ whole genome shotgun (WGS) entry which is preliminary data.</text>
</comment>
<dbReference type="AlphaFoldDB" id="A0A7J7K3X2"/>
<proteinExistence type="predicted"/>
<name>A0A7J7K3X2_BUGNE</name>
<evidence type="ECO:0000313" key="1">
    <source>
        <dbReference type="EMBL" id="KAF6032266.1"/>
    </source>
</evidence>
<dbReference type="Proteomes" id="UP000593567">
    <property type="component" value="Unassembled WGS sequence"/>
</dbReference>
<sequence>MSCFRHNTINIVTHSAQVREKLMLSAAVGTAGKSTRIWNKTLAESDLSSHLKGLIVTKSRNNKYQDV</sequence>
<gene>
    <name evidence="1" type="ORF">EB796_009427</name>
</gene>
<keyword evidence="2" id="KW-1185">Reference proteome</keyword>
<reference evidence="1" key="1">
    <citation type="submission" date="2020-06" db="EMBL/GenBank/DDBJ databases">
        <title>Draft genome of Bugula neritina, a colonial animal packing powerful symbionts and potential medicines.</title>
        <authorList>
            <person name="Rayko M."/>
        </authorList>
    </citation>
    <scope>NUCLEOTIDE SEQUENCE [LARGE SCALE GENOMIC DNA]</scope>
    <source>
        <strain evidence="1">Kwan_BN1</strain>
    </source>
</reference>
<protein>
    <submittedName>
        <fullName evidence="1">Uncharacterized protein</fullName>
    </submittedName>
</protein>
<accession>A0A7J7K3X2</accession>
<organism evidence="1 2">
    <name type="scientific">Bugula neritina</name>
    <name type="common">Brown bryozoan</name>
    <name type="synonym">Sertularia neritina</name>
    <dbReference type="NCBI Taxonomy" id="10212"/>
    <lineage>
        <taxon>Eukaryota</taxon>
        <taxon>Metazoa</taxon>
        <taxon>Spiralia</taxon>
        <taxon>Lophotrochozoa</taxon>
        <taxon>Bryozoa</taxon>
        <taxon>Gymnolaemata</taxon>
        <taxon>Cheilostomatida</taxon>
        <taxon>Flustrina</taxon>
        <taxon>Buguloidea</taxon>
        <taxon>Bugulidae</taxon>
        <taxon>Bugula</taxon>
    </lineage>
</organism>